<dbReference type="EC" id="2.7.13.3" evidence="2"/>
<feature type="domain" description="Response regulatory" evidence="8">
    <location>
        <begin position="377"/>
        <end position="491"/>
    </location>
</feature>
<dbReference type="InterPro" id="IPR004358">
    <property type="entry name" value="Sig_transdc_His_kin-like_C"/>
</dbReference>
<sequence length="496" mass="55294">MRLIIVFLLLISCGNSDISAATGIQTGPSISLSIPKAFCSLSANPIPSSTSNQSSLKPEEVSKHAALTTENKFSKVVSILSLALISILSLLSLSLYRNNNIRKQTNALLQEKNSELLLAKEKAERASTARSEFLSTVSHELRTPLNAITGITHLLMEEDPKPTQVDYLKSLQFSGNYLLNYINEILEINRIESRSIEVEKIDFDVRALFTGIHHSMKEQAAQNQNEFLLEIDPDLPEMLIGDPTKLSQIFINLVNNAIKFTQKGKIMVLVKLLKSENKKSTVYFEVSDTGIGIPIDKQESVFESFSQGSIEIKRKYGGTGLGLAIVRRLIIILGGNINLSSKIGQGTVFSFTLEFREGVRQPIRSPHFNDNDLISKKILLVEDNKINQMITKRLLEKKQMYCDIVETGEDAVAIVKENRYDLILMDVHLPGINGTIATQQIRLFDSTTPIVALTAISLLENREMLLSYGMNEVITKPFEPDNFFAVIAEYVQKESA</sequence>
<dbReference type="SUPFAM" id="SSF47384">
    <property type="entry name" value="Homodimeric domain of signal transducing histidine kinase"/>
    <property type="match status" value="1"/>
</dbReference>
<comment type="catalytic activity">
    <reaction evidence="1">
        <text>ATP + protein L-histidine = ADP + protein N-phospho-L-histidine.</text>
        <dbReference type="EC" id="2.7.13.3"/>
    </reaction>
</comment>
<evidence type="ECO:0000313" key="9">
    <source>
        <dbReference type="EMBL" id="AWA29863.1"/>
    </source>
</evidence>
<dbReference type="EMBL" id="CP028811">
    <property type="protein sequence ID" value="AWA29863.1"/>
    <property type="molecule type" value="Genomic_DNA"/>
</dbReference>
<dbReference type="AlphaFoldDB" id="A0A2S0RDP4"/>
<dbReference type="CDD" id="cd00082">
    <property type="entry name" value="HisKA"/>
    <property type="match status" value="1"/>
</dbReference>
<dbReference type="Gene3D" id="1.10.287.130">
    <property type="match status" value="1"/>
</dbReference>
<dbReference type="PROSITE" id="PS50109">
    <property type="entry name" value="HIS_KIN"/>
    <property type="match status" value="1"/>
</dbReference>
<evidence type="ECO:0000256" key="2">
    <source>
        <dbReference type="ARBA" id="ARBA00012438"/>
    </source>
</evidence>
<dbReference type="Pfam" id="PF02518">
    <property type="entry name" value="HATPase_c"/>
    <property type="match status" value="1"/>
</dbReference>
<feature type="modified residue" description="4-aspartylphosphate" evidence="5">
    <location>
        <position position="426"/>
    </location>
</feature>
<dbReference type="KEGG" id="fmg:HYN48_07100"/>
<evidence type="ECO:0000256" key="5">
    <source>
        <dbReference type="PROSITE-ProRule" id="PRU00169"/>
    </source>
</evidence>
<dbReference type="Gene3D" id="3.30.565.10">
    <property type="entry name" value="Histidine kinase-like ATPase, C-terminal domain"/>
    <property type="match status" value="1"/>
</dbReference>
<dbReference type="InterPro" id="IPR036097">
    <property type="entry name" value="HisK_dim/P_sf"/>
</dbReference>
<evidence type="ECO:0000256" key="4">
    <source>
        <dbReference type="ARBA" id="ARBA00023012"/>
    </source>
</evidence>
<gene>
    <name evidence="9" type="ORF">HYN48_07100</name>
</gene>
<evidence type="ECO:0000256" key="6">
    <source>
        <dbReference type="SAM" id="SignalP"/>
    </source>
</evidence>
<dbReference type="InterPro" id="IPR001789">
    <property type="entry name" value="Sig_transdc_resp-reg_receiver"/>
</dbReference>
<dbReference type="Pfam" id="PF00072">
    <property type="entry name" value="Response_reg"/>
    <property type="match status" value="1"/>
</dbReference>
<dbReference type="SMART" id="SM00387">
    <property type="entry name" value="HATPase_c"/>
    <property type="match status" value="1"/>
</dbReference>
<dbReference type="SMART" id="SM00448">
    <property type="entry name" value="REC"/>
    <property type="match status" value="1"/>
</dbReference>
<feature type="signal peptide" evidence="6">
    <location>
        <begin position="1"/>
        <end position="20"/>
    </location>
</feature>
<dbReference type="InterPro" id="IPR003594">
    <property type="entry name" value="HATPase_dom"/>
</dbReference>
<dbReference type="PRINTS" id="PR00344">
    <property type="entry name" value="BCTRLSENSOR"/>
</dbReference>
<dbReference type="InterPro" id="IPR003661">
    <property type="entry name" value="HisK_dim/P_dom"/>
</dbReference>
<dbReference type="PANTHER" id="PTHR45339">
    <property type="entry name" value="HYBRID SIGNAL TRANSDUCTION HISTIDINE KINASE J"/>
    <property type="match status" value="1"/>
</dbReference>
<dbReference type="Gene3D" id="3.40.50.2300">
    <property type="match status" value="1"/>
</dbReference>
<feature type="domain" description="Histidine kinase" evidence="7">
    <location>
        <begin position="136"/>
        <end position="357"/>
    </location>
</feature>
<dbReference type="FunFam" id="3.30.565.10:FF:000010">
    <property type="entry name" value="Sensor histidine kinase RcsC"/>
    <property type="match status" value="1"/>
</dbReference>
<dbReference type="PROSITE" id="PS50110">
    <property type="entry name" value="RESPONSE_REGULATORY"/>
    <property type="match status" value="1"/>
</dbReference>
<evidence type="ECO:0000259" key="7">
    <source>
        <dbReference type="PROSITE" id="PS50109"/>
    </source>
</evidence>
<dbReference type="GO" id="GO:0000155">
    <property type="term" value="F:phosphorelay sensor kinase activity"/>
    <property type="evidence" value="ECO:0007669"/>
    <property type="project" value="InterPro"/>
</dbReference>
<dbReference type="RefSeq" id="WP_108370447.1">
    <property type="nucleotide sequence ID" value="NZ_CP028811.1"/>
</dbReference>
<dbReference type="Pfam" id="PF00512">
    <property type="entry name" value="HisKA"/>
    <property type="match status" value="1"/>
</dbReference>
<feature type="chain" id="PRO_5015404968" description="histidine kinase" evidence="6">
    <location>
        <begin position="21"/>
        <end position="496"/>
    </location>
</feature>
<dbReference type="PANTHER" id="PTHR45339:SF1">
    <property type="entry name" value="HYBRID SIGNAL TRANSDUCTION HISTIDINE KINASE J"/>
    <property type="match status" value="1"/>
</dbReference>
<evidence type="ECO:0000256" key="1">
    <source>
        <dbReference type="ARBA" id="ARBA00000085"/>
    </source>
</evidence>
<name>A0A2S0RDP4_9FLAO</name>
<reference evidence="9 10" key="1">
    <citation type="submission" date="2018-04" db="EMBL/GenBank/DDBJ databases">
        <title>Genome sequencing of Flavobacterium sp. HYN0048.</title>
        <authorList>
            <person name="Yi H."/>
            <person name="Baek C."/>
        </authorList>
    </citation>
    <scope>NUCLEOTIDE SEQUENCE [LARGE SCALE GENOMIC DNA]</scope>
    <source>
        <strain evidence="9 10">HYN0048</strain>
    </source>
</reference>
<dbReference type="CDD" id="cd16922">
    <property type="entry name" value="HATPase_EvgS-ArcB-TorS-like"/>
    <property type="match status" value="1"/>
</dbReference>
<dbReference type="InterPro" id="IPR036890">
    <property type="entry name" value="HATPase_C_sf"/>
</dbReference>
<dbReference type="Proteomes" id="UP000244193">
    <property type="component" value="Chromosome"/>
</dbReference>
<keyword evidence="4" id="KW-0902">Two-component regulatory system</keyword>
<keyword evidence="3 5" id="KW-0597">Phosphoprotein</keyword>
<keyword evidence="10" id="KW-1185">Reference proteome</keyword>
<organism evidence="9 10">
    <name type="scientific">Flavobacterium magnum</name>
    <dbReference type="NCBI Taxonomy" id="2162713"/>
    <lineage>
        <taxon>Bacteria</taxon>
        <taxon>Pseudomonadati</taxon>
        <taxon>Bacteroidota</taxon>
        <taxon>Flavobacteriia</taxon>
        <taxon>Flavobacteriales</taxon>
        <taxon>Flavobacteriaceae</taxon>
        <taxon>Flavobacterium</taxon>
    </lineage>
</organism>
<dbReference type="SUPFAM" id="SSF55874">
    <property type="entry name" value="ATPase domain of HSP90 chaperone/DNA topoisomerase II/histidine kinase"/>
    <property type="match status" value="1"/>
</dbReference>
<proteinExistence type="predicted"/>
<dbReference type="SUPFAM" id="SSF52172">
    <property type="entry name" value="CheY-like"/>
    <property type="match status" value="1"/>
</dbReference>
<dbReference type="InterPro" id="IPR005467">
    <property type="entry name" value="His_kinase_dom"/>
</dbReference>
<evidence type="ECO:0000256" key="3">
    <source>
        <dbReference type="ARBA" id="ARBA00022553"/>
    </source>
</evidence>
<dbReference type="InterPro" id="IPR011006">
    <property type="entry name" value="CheY-like_superfamily"/>
</dbReference>
<accession>A0A2S0RDP4</accession>
<evidence type="ECO:0000259" key="8">
    <source>
        <dbReference type="PROSITE" id="PS50110"/>
    </source>
</evidence>
<dbReference type="OrthoDB" id="4457677at2"/>
<dbReference type="CDD" id="cd17546">
    <property type="entry name" value="REC_hyHK_CKI1_RcsC-like"/>
    <property type="match status" value="1"/>
</dbReference>
<evidence type="ECO:0000313" key="10">
    <source>
        <dbReference type="Proteomes" id="UP000244193"/>
    </source>
</evidence>
<keyword evidence="6" id="KW-0732">Signal</keyword>
<protein>
    <recommendedName>
        <fullName evidence="2">histidine kinase</fullName>
        <ecNumber evidence="2">2.7.13.3</ecNumber>
    </recommendedName>
</protein>
<dbReference type="SMART" id="SM00388">
    <property type="entry name" value="HisKA"/>
    <property type="match status" value="1"/>
</dbReference>